<dbReference type="GO" id="GO:0005886">
    <property type="term" value="C:plasma membrane"/>
    <property type="evidence" value="ECO:0007669"/>
    <property type="project" value="UniProtKB-SubCell"/>
</dbReference>
<evidence type="ECO:0000256" key="5">
    <source>
        <dbReference type="ARBA" id="ARBA00022741"/>
    </source>
</evidence>
<keyword evidence="5" id="KW-0547">Nucleotide-binding</keyword>
<dbReference type="PROSITE" id="PS50929">
    <property type="entry name" value="ABC_TM1F"/>
    <property type="match status" value="1"/>
</dbReference>
<gene>
    <name evidence="13" type="ORF">SAMN05421879_10967</name>
</gene>
<evidence type="ECO:0000313" key="14">
    <source>
        <dbReference type="Proteomes" id="UP000219688"/>
    </source>
</evidence>
<dbReference type="AlphaFoldDB" id="A0A285VTE6"/>
<proteinExistence type="inferred from homology"/>
<dbReference type="SMART" id="SM00382">
    <property type="entry name" value="AAA"/>
    <property type="match status" value="1"/>
</dbReference>
<dbReference type="InterPro" id="IPR011527">
    <property type="entry name" value="ABC1_TM_dom"/>
</dbReference>
<evidence type="ECO:0000259" key="11">
    <source>
        <dbReference type="PROSITE" id="PS50893"/>
    </source>
</evidence>
<feature type="domain" description="ABC transporter" evidence="11">
    <location>
        <begin position="357"/>
        <end position="591"/>
    </location>
</feature>
<dbReference type="PROSITE" id="PS50893">
    <property type="entry name" value="ABC_TRANSPORTER_2"/>
    <property type="match status" value="1"/>
</dbReference>
<dbReference type="Pfam" id="PF00005">
    <property type="entry name" value="ABC_tran"/>
    <property type="match status" value="1"/>
</dbReference>
<feature type="domain" description="ABC transmembrane type-1" evidence="12">
    <location>
        <begin position="30"/>
        <end position="323"/>
    </location>
</feature>
<organism evidence="13 14">
    <name type="scientific">Ornithinimicrobium cerasi</name>
    <dbReference type="NCBI Taxonomy" id="2248773"/>
    <lineage>
        <taxon>Bacteria</taxon>
        <taxon>Bacillati</taxon>
        <taxon>Actinomycetota</taxon>
        <taxon>Actinomycetes</taxon>
        <taxon>Micrococcales</taxon>
        <taxon>Ornithinimicrobiaceae</taxon>
        <taxon>Ornithinimicrobium</taxon>
    </lineage>
</organism>
<dbReference type="Pfam" id="PF00664">
    <property type="entry name" value="ABC_membrane"/>
    <property type="match status" value="1"/>
</dbReference>
<feature type="transmembrane region" description="Helical" evidence="10">
    <location>
        <begin position="76"/>
        <end position="104"/>
    </location>
</feature>
<evidence type="ECO:0000256" key="10">
    <source>
        <dbReference type="SAM" id="Phobius"/>
    </source>
</evidence>
<keyword evidence="3" id="KW-1003">Cell membrane</keyword>
<feature type="transmembrane region" description="Helical" evidence="10">
    <location>
        <begin position="151"/>
        <end position="169"/>
    </location>
</feature>
<dbReference type="FunFam" id="3.40.50.300:FF:000299">
    <property type="entry name" value="ABC transporter ATP-binding protein/permease"/>
    <property type="match status" value="1"/>
</dbReference>
<evidence type="ECO:0000256" key="2">
    <source>
        <dbReference type="ARBA" id="ARBA00022448"/>
    </source>
</evidence>
<dbReference type="Proteomes" id="UP000219688">
    <property type="component" value="Unassembled WGS sequence"/>
</dbReference>
<keyword evidence="8 10" id="KW-0472">Membrane</keyword>
<evidence type="ECO:0000256" key="4">
    <source>
        <dbReference type="ARBA" id="ARBA00022692"/>
    </source>
</evidence>
<dbReference type="GO" id="GO:0005524">
    <property type="term" value="F:ATP binding"/>
    <property type="evidence" value="ECO:0007669"/>
    <property type="project" value="UniProtKB-KW"/>
</dbReference>
<protein>
    <submittedName>
        <fullName evidence="13">ATP-binding cassette, subfamily B</fullName>
    </submittedName>
</protein>
<dbReference type="GO" id="GO:0034040">
    <property type="term" value="F:ATPase-coupled lipid transmembrane transporter activity"/>
    <property type="evidence" value="ECO:0007669"/>
    <property type="project" value="TreeGrafter"/>
</dbReference>
<comment type="similarity">
    <text evidence="9">Belongs to the ABC transporter superfamily. Lipid exporter (TC 3.A.1.106) family.</text>
</comment>
<evidence type="ECO:0000256" key="3">
    <source>
        <dbReference type="ARBA" id="ARBA00022475"/>
    </source>
</evidence>
<dbReference type="InterPro" id="IPR017871">
    <property type="entry name" value="ABC_transporter-like_CS"/>
</dbReference>
<keyword evidence="7 10" id="KW-1133">Transmembrane helix</keyword>
<dbReference type="CDD" id="cd18564">
    <property type="entry name" value="ABC_6TM_exporter_like"/>
    <property type="match status" value="1"/>
</dbReference>
<dbReference type="InterPro" id="IPR003439">
    <property type="entry name" value="ABC_transporter-like_ATP-bd"/>
</dbReference>
<evidence type="ECO:0000256" key="6">
    <source>
        <dbReference type="ARBA" id="ARBA00022840"/>
    </source>
</evidence>
<dbReference type="PANTHER" id="PTHR24221">
    <property type="entry name" value="ATP-BINDING CASSETTE SUB-FAMILY B"/>
    <property type="match status" value="1"/>
</dbReference>
<name>A0A285VTE6_9MICO</name>
<dbReference type="EMBL" id="OBQK01000009">
    <property type="protein sequence ID" value="SOC56858.1"/>
    <property type="molecule type" value="Genomic_DNA"/>
</dbReference>
<evidence type="ECO:0000313" key="13">
    <source>
        <dbReference type="EMBL" id="SOC56858.1"/>
    </source>
</evidence>
<dbReference type="Gene3D" id="3.40.50.300">
    <property type="entry name" value="P-loop containing nucleotide triphosphate hydrolases"/>
    <property type="match status" value="1"/>
</dbReference>
<dbReference type="RefSeq" id="WP_097188736.1">
    <property type="nucleotide sequence ID" value="NZ_OBQK01000009.1"/>
</dbReference>
<dbReference type="InterPro" id="IPR039421">
    <property type="entry name" value="Type_1_exporter"/>
</dbReference>
<evidence type="ECO:0000256" key="7">
    <source>
        <dbReference type="ARBA" id="ARBA00022989"/>
    </source>
</evidence>
<dbReference type="SUPFAM" id="SSF52540">
    <property type="entry name" value="P-loop containing nucleoside triphosphate hydrolases"/>
    <property type="match status" value="1"/>
</dbReference>
<evidence type="ECO:0000256" key="1">
    <source>
        <dbReference type="ARBA" id="ARBA00004651"/>
    </source>
</evidence>
<accession>A0A285VTE6</accession>
<evidence type="ECO:0000259" key="12">
    <source>
        <dbReference type="PROSITE" id="PS50929"/>
    </source>
</evidence>
<sequence length="594" mass="63247">MGRPTVDRSALLRTLGILRPHLRGQRVLLAGGGAVLLLEVLFRVLEPWPTKLVVDALTRSLGADLAEPGPTASVQLLLACALATISIIGLRAVSNFAATVAFALGGSRVATALRASCFDHIQRLSRTYHGNARTGDVVQRLVSDVGRLQEVAVTAGMPLVVNVITLVAMVGVMAWLDLALAGIVVAAVLVFLLSSRTSTGKITAASRRTRRSEGDLANIAQETLSGMTHVQAYGMEDQRSRHFRGSNDRSLKDGVVARRLAAALERRTDVLVGVATAAVLFLGGSRVLEGAMTPGDLIIFLTYLKTSMKPLRDLAKYTGRIARATASGERVADLLDEQPDIVSPERPVPLGTVRGELELRRVGLAFAPGLPVLDGLDLRVRPGESVAVVGPSGSGKSTIVSLLLRLLDPGAGSVRLDGVDLRELDLAELRSVMALVQQDAVLFTGTVEDNVRQGRPGASDEEVGRAVRLARVTEFTDRLPDGLRTEVSERGDSLSGGQRQRISLARAFLRDAPVLLLDEPTTGLDPENAELVNEAIEELTRGRTSVVVTHDAETARRADRVVVVEAGRVVWDGPPAEAPLERVLEDVPAVGVAQ</sequence>
<keyword evidence="4 10" id="KW-0812">Transmembrane</keyword>
<evidence type="ECO:0000256" key="9">
    <source>
        <dbReference type="ARBA" id="ARBA00061644"/>
    </source>
</evidence>
<feature type="transmembrane region" description="Helical" evidence="10">
    <location>
        <begin position="27"/>
        <end position="45"/>
    </location>
</feature>
<dbReference type="InterPro" id="IPR036640">
    <property type="entry name" value="ABC1_TM_sf"/>
</dbReference>
<dbReference type="PROSITE" id="PS00211">
    <property type="entry name" value="ABC_TRANSPORTER_1"/>
    <property type="match status" value="1"/>
</dbReference>
<reference evidence="14" key="1">
    <citation type="submission" date="2017-08" db="EMBL/GenBank/DDBJ databases">
        <authorList>
            <person name="Varghese N."/>
            <person name="Submissions S."/>
        </authorList>
    </citation>
    <scope>NUCLEOTIDE SEQUENCE [LARGE SCALE GENOMIC DNA]</scope>
    <source>
        <strain evidence="14">USBA17B2</strain>
    </source>
</reference>
<dbReference type="PANTHER" id="PTHR24221:SF468">
    <property type="entry name" value="ABC TRANSPORTER"/>
    <property type="match status" value="1"/>
</dbReference>
<dbReference type="SUPFAM" id="SSF90123">
    <property type="entry name" value="ABC transporter transmembrane region"/>
    <property type="match status" value="1"/>
</dbReference>
<dbReference type="Gene3D" id="1.20.1560.10">
    <property type="entry name" value="ABC transporter type 1, transmembrane domain"/>
    <property type="match status" value="1"/>
</dbReference>
<dbReference type="InterPro" id="IPR003593">
    <property type="entry name" value="AAA+_ATPase"/>
</dbReference>
<dbReference type="GO" id="GO:0016887">
    <property type="term" value="F:ATP hydrolysis activity"/>
    <property type="evidence" value="ECO:0007669"/>
    <property type="project" value="InterPro"/>
</dbReference>
<evidence type="ECO:0000256" key="8">
    <source>
        <dbReference type="ARBA" id="ARBA00023136"/>
    </source>
</evidence>
<keyword evidence="6 13" id="KW-0067">ATP-binding</keyword>
<comment type="subcellular location">
    <subcellularLocation>
        <location evidence="1">Cell membrane</location>
        <topology evidence="1">Multi-pass membrane protein</topology>
    </subcellularLocation>
</comment>
<feature type="transmembrane region" description="Helical" evidence="10">
    <location>
        <begin position="175"/>
        <end position="193"/>
    </location>
</feature>
<dbReference type="GO" id="GO:0140359">
    <property type="term" value="F:ABC-type transporter activity"/>
    <property type="evidence" value="ECO:0007669"/>
    <property type="project" value="InterPro"/>
</dbReference>
<dbReference type="InterPro" id="IPR027417">
    <property type="entry name" value="P-loop_NTPase"/>
</dbReference>
<keyword evidence="2" id="KW-0813">Transport</keyword>
<keyword evidence="14" id="KW-1185">Reference proteome</keyword>